<organism evidence="1 2">
    <name type="scientific">Crotalus adamanteus</name>
    <name type="common">Eastern diamondback rattlesnake</name>
    <dbReference type="NCBI Taxonomy" id="8729"/>
    <lineage>
        <taxon>Eukaryota</taxon>
        <taxon>Metazoa</taxon>
        <taxon>Chordata</taxon>
        <taxon>Craniata</taxon>
        <taxon>Vertebrata</taxon>
        <taxon>Euteleostomi</taxon>
        <taxon>Lepidosauria</taxon>
        <taxon>Squamata</taxon>
        <taxon>Bifurcata</taxon>
        <taxon>Unidentata</taxon>
        <taxon>Episquamata</taxon>
        <taxon>Toxicofera</taxon>
        <taxon>Serpentes</taxon>
        <taxon>Colubroidea</taxon>
        <taxon>Viperidae</taxon>
        <taxon>Crotalinae</taxon>
        <taxon>Crotalus</taxon>
    </lineage>
</organism>
<protein>
    <submittedName>
        <fullName evidence="1">Uncharacterized protein</fullName>
    </submittedName>
</protein>
<reference evidence="1 2" key="1">
    <citation type="journal article" date="2024" name="Proc. Natl. Acad. Sci. U.S.A.">
        <title>The genetic regulatory architecture and epigenomic basis for age-related changes in rattlesnake venom.</title>
        <authorList>
            <person name="Hogan M.P."/>
            <person name="Holding M.L."/>
            <person name="Nystrom G.S."/>
            <person name="Colston T.J."/>
            <person name="Bartlett D.A."/>
            <person name="Mason A.J."/>
            <person name="Ellsworth S.A."/>
            <person name="Rautsaw R.M."/>
            <person name="Lawrence K.C."/>
            <person name="Strickland J.L."/>
            <person name="He B."/>
            <person name="Fraser P."/>
            <person name="Margres M.J."/>
            <person name="Gilbert D.M."/>
            <person name="Gibbs H.L."/>
            <person name="Parkinson C.L."/>
            <person name="Rokyta D.R."/>
        </authorList>
    </citation>
    <scope>NUCLEOTIDE SEQUENCE [LARGE SCALE GENOMIC DNA]</scope>
    <source>
        <strain evidence="1">DRR0105</strain>
    </source>
</reference>
<keyword evidence="2" id="KW-1185">Reference proteome</keyword>
<evidence type="ECO:0000313" key="1">
    <source>
        <dbReference type="EMBL" id="KAK9400037.1"/>
    </source>
</evidence>
<dbReference type="Proteomes" id="UP001474421">
    <property type="component" value="Unassembled WGS sequence"/>
</dbReference>
<name>A0AAW1BE08_CROAD</name>
<dbReference type="AlphaFoldDB" id="A0AAW1BE08"/>
<accession>A0AAW1BE08</accession>
<comment type="caution">
    <text evidence="1">The sequence shown here is derived from an EMBL/GenBank/DDBJ whole genome shotgun (WGS) entry which is preliminary data.</text>
</comment>
<proteinExistence type="predicted"/>
<dbReference type="EMBL" id="JAOTOJ010000006">
    <property type="protein sequence ID" value="KAK9400037.1"/>
    <property type="molecule type" value="Genomic_DNA"/>
</dbReference>
<gene>
    <name evidence="1" type="ORF">NXF25_013056</name>
</gene>
<evidence type="ECO:0000313" key="2">
    <source>
        <dbReference type="Proteomes" id="UP001474421"/>
    </source>
</evidence>
<sequence length="64" mass="6994">MKSTGGVESLPTFLAFQTCRFGSKSFTSPISPLLSNPAALCSIGKLLLSVSFLRRDREGWDKRS</sequence>